<dbReference type="Proteomes" id="UP001163324">
    <property type="component" value="Chromosome 6"/>
</dbReference>
<comment type="caution">
    <text evidence="1">The sequence shown here is derived from an EMBL/GenBank/DDBJ whole genome shotgun (WGS) entry which is preliminary data.</text>
</comment>
<gene>
    <name evidence="1" type="ORF">N3K66_006434</name>
</gene>
<protein>
    <submittedName>
        <fullName evidence="1">Uncharacterized protein</fullName>
    </submittedName>
</protein>
<name>A0ACC0UVR5_9HYPO</name>
<evidence type="ECO:0000313" key="1">
    <source>
        <dbReference type="EMBL" id="KAI9898074.1"/>
    </source>
</evidence>
<proteinExistence type="predicted"/>
<sequence>MAQRRDSTSKAADWLWGDTSTEERRLIRKLDFFILTFCCFSFFFNQLDRSAFANAYVAGLKETLDLEGNQYNIILSMASAGMLVGQIPSSLIIQKVRPRIWLSAMITAWAGLTMASAGCKTYAQLCVVRFMMGFAEASTYAGSIYVMGSWYKSNELAKRIATFTVAGQVGKMFSGAMMAAIHESMDGHAGLSGWQWVFLIDGIITLPAAVFGFFFFPDIPECTQAPYLDEKERQLALDRLPPKSEDGHNIEPFSLAKRVLGQPVFYVCCAFSALSSAMQAFIAQGLMLLFMKYYQKSYGFSQSQVNTFPIPTHAIGIAAELSSSFAIDRYNLRLSVGFLFCSIQILCSIILLIPDMSLAGSLTALYLSSTSYGINPLLYSWSSNIAAKTADDAARSVILASMAASDALLWTFWGIVLYPADDAPYWRNGYIAMICVSVALSCWLFLVRWADRQVPARSGGNFSTAESLTQDAEPCT</sequence>
<dbReference type="EMBL" id="CM047945">
    <property type="protein sequence ID" value="KAI9898074.1"/>
    <property type="molecule type" value="Genomic_DNA"/>
</dbReference>
<evidence type="ECO:0000313" key="2">
    <source>
        <dbReference type="Proteomes" id="UP001163324"/>
    </source>
</evidence>
<reference evidence="1" key="1">
    <citation type="submission" date="2022-10" db="EMBL/GenBank/DDBJ databases">
        <title>Complete Genome of Trichothecium roseum strain YXFP-22015, a Plant Pathogen Isolated from Citrus.</title>
        <authorList>
            <person name="Wang Y."/>
            <person name="Zhu L."/>
        </authorList>
    </citation>
    <scope>NUCLEOTIDE SEQUENCE</scope>
    <source>
        <strain evidence="1">YXFP-22015</strain>
    </source>
</reference>
<keyword evidence="2" id="KW-1185">Reference proteome</keyword>
<organism evidence="1 2">
    <name type="scientific">Trichothecium roseum</name>
    <dbReference type="NCBI Taxonomy" id="47278"/>
    <lineage>
        <taxon>Eukaryota</taxon>
        <taxon>Fungi</taxon>
        <taxon>Dikarya</taxon>
        <taxon>Ascomycota</taxon>
        <taxon>Pezizomycotina</taxon>
        <taxon>Sordariomycetes</taxon>
        <taxon>Hypocreomycetidae</taxon>
        <taxon>Hypocreales</taxon>
        <taxon>Hypocreales incertae sedis</taxon>
        <taxon>Trichothecium</taxon>
    </lineage>
</organism>
<accession>A0ACC0UVR5</accession>